<sequence>MEDGMHMTITYQVGKGLYLNITNQCPNRCDFCVRTHSDFYDGSNSLWLEREPTSDEIFEAICKEDLTTYQEIVFCGYGEPMCRMNQLLEVAEMLKKITSLPIRVNTSGLSDLIYGQPTAQLMQGLVDTVSVSLNASTPEKYDQICHSKYGLDALPAILEFTKEAVSYLPHVVMTVVDVIGQEEIEACRALCQQTGAEFRVREYID</sequence>
<protein>
    <submittedName>
        <fullName evidence="6">Radical SAM domain protein</fullName>
    </submittedName>
</protein>
<dbReference type="InterPro" id="IPR023821">
    <property type="entry name" value="rSAM_TatD-assoc"/>
</dbReference>
<dbReference type="GO" id="GO:0051536">
    <property type="term" value="F:iron-sulfur cluster binding"/>
    <property type="evidence" value="ECO:0007669"/>
    <property type="project" value="UniProtKB-KW"/>
</dbReference>
<evidence type="ECO:0000256" key="1">
    <source>
        <dbReference type="ARBA" id="ARBA00022691"/>
    </source>
</evidence>
<evidence type="ECO:0000256" key="4">
    <source>
        <dbReference type="ARBA" id="ARBA00023014"/>
    </source>
</evidence>
<reference evidence="6 7" key="2">
    <citation type="submission" date="2009-02" db="EMBL/GenBank/DDBJ databases">
        <title>Draft genome sequence of Clostridium methylpentosum (DSM 5476).</title>
        <authorList>
            <person name="Sudarsanam P."/>
            <person name="Ley R."/>
            <person name="Guruge J."/>
            <person name="Turnbaugh P.J."/>
            <person name="Mahowald M."/>
            <person name="Liep D."/>
            <person name="Gordon J."/>
        </authorList>
    </citation>
    <scope>NUCLEOTIDE SEQUENCE [LARGE SCALE GENOMIC DNA]</scope>
    <source>
        <strain evidence="6 7">DSM 5476</strain>
    </source>
</reference>
<keyword evidence="1" id="KW-0949">S-adenosyl-L-methionine</keyword>
<dbReference type="GO" id="GO:0046872">
    <property type="term" value="F:metal ion binding"/>
    <property type="evidence" value="ECO:0007669"/>
    <property type="project" value="UniProtKB-KW"/>
</dbReference>
<accession>C0EDP3</accession>
<keyword evidence="2" id="KW-0479">Metal-binding</keyword>
<evidence type="ECO:0000256" key="2">
    <source>
        <dbReference type="ARBA" id="ARBA00022723"/>
    </source>
</evidence>
<dbReference type="PANTHER" id="PTHR11228:SF7">
    <property type="entry name" value="PQQA PEPTIDE CYCLASE"/>
    <property type="match status" value="1"/>
</dbReference>
<evidence type="ECO:0000256" key="3">
    <source>
        <dbReference type="ARBA" id="ARBA00023004"/>
    </source>
</evidence>
<feature type="domain" description="Radical SAM core" evidence="5">
    <location>
        <begin position="11"/>
        <end position="205"/>
    </location>
</feature>
<dbReference type="Proteomes" id="UP000003340">
    <property type="component" value="Unassembled WGS sequence"/>
</dbReference>
<dbReference type="Gene3D" id="3.20.20.70">
    <property type="entry name" value="Aldolase class I"/>
    <property type="match status" value="1"/>
</dbReference>
<comment type="caution">
    <text evidence="6">The sequence shown here is derived from an EMBL/GenBank/DDBJ whole genome shotgun (WGS) entry which is preliminary data.</text>
</comment>
<dbReference type="InterPro" id="IPR050377">
    <property type="entry name" value="Radical_SAM_PqqE_MftC-like"/>
</dbReference>
<reference evidence="6 7" key="1">
    <citation type="submission" date="2009-01" db="EMBL/GenBank/DDBJ databases">
        <authorList>
            <person name="Fulton L."/>
            <person name="Clifton S."/>
            <person name="Fulton B."/>
            <person name="Xu J."/>
            <person name="Minx P."/>
            <person name="Pepin K.H."/>
            <person name="Johnson M."/>
            <person name="Bhonagiri V."/>
            <person name="Nash W.E."/>
            <person name="Mardis E.R."/>
            <person name="Wilson R.K."/>
        </authorList>
    </citation>
    <scope>NUCLEOTIDE SEQUENCE [LARGE SCALE GENOMIC DNA]</scope>
    <source>
        <strain evidence="6 7">DSM 5476</strain>
    </source>
</reference>
<dbReference type="InterPro" id="IPR007197">
    <property type="entry name" value="rSAM"/>
</dbReference>
<keyword evidence="7" id="KW-1185">Reference proteome</keyword>
<dbReference type="HOGENOM" id="CLU_1364481_0_0_9"/>
<evidence type="ECO:0000313" key="6">
    <source>
        <dbReference type="EMBL" id="EEG30390.1"/>
    </source>
</evidence>
<dbReference type="Pfam" id="PF04055">
    <property type="entry name" value="Radical_SAM"/>
    <property type="match status" value="1"/>
</dbReference>
<evidence type="ECO:0000259" key="5">
    <source>
        <dbReference type="PROSITE" id="PS51918"/>
    </source>
</evidence>
<dbReference type="SUPFAM" id="SSF102114">
    <property type="entry name" value="Radical SAM enzymes"/>
    <property type="match status" value="1"/>
</dbReference>
<dbReference type="EMBL" id="ACEC01000065">
    <property type="protein sequence ID" value="EEG30390.1"/>
    <property type="molecule type" value="Genomic_DNA"/>
</dbReference>
<name>C0EDP3_9FIRM</name>
<dbReference type="GO" id="GO:0003824">
    <property type="term" value="F:catalytic activity"/>
    <property type="evidence" value="ECO:0007669"/>
    <property type="project" value="InterPro"/>
</dbReference>
<keyword evidence="3" id="KW-0408">Iron</keyword>
<dbReference type="InterPro" id="IPR058240">
    <property type="entry name" value="rSAM_sf"/>
</dbReference>
<keyword evidence="4" id="KW-0411">Iron-sulfur</keyword>
<dbReference type="PANTHER" id="PTHR11228">
    <property type="entry name" value="RADICAL SAM DOMAIN PROTEIN"/>
    <property type="match status" value="1"/>
</dbReference>
<organism evidence="6 7">
    <name type="scientific">[Clostridium] methylpentosum DSM 5476</name>
    <dbReference type="NCBI Taxonomy" id="537013"/>
    <lineage>
        <taxon>Bacteria</taxon>
        <taxon>Bacillati</taxon>
        <taxon>Bacillota</taxon>
        <taxon>Clostridia</taxon>
        <taxon>Eubacteriales</taxon>
        <taxon>Oscillospiraceae</taxon>
        <taxon>Oscillospiraceae incertae sedis</taxon>
    </lineage>
</organism>
<dbReference type="InterPro" id="IPR013785">
    <property type="entry name" value="Aldolase_TIM"/>
</dbReference>
<dbReference type="eggNOG" id="COG0535">
    <property type="taxonomic scope" value="Bacteria"/>
</dbReference>
<dbReference type="CDD" id="cd01335">
    <property type="entry name" value="Radical_SAM"/>
    <property type="match status" value="1"/>
</dbReference>
<dbReference type="NCBIfam" id="TIGR04038">
    <property type="entry name" value="tatD_link_rSAM"/>
    <property type="match status" value="1"/>
</dbReference>
<dbReference type="STRING" id="537013.CLOSTMETH_01971"/>
<evidence type="ECO:0000313" key="7">
    <source>
        <dbReference type="Proteomes" id="UP000003340"/>
    </source>
</evidence>
<dbReference type="PROSITE" id="PS51918">
    <property type="entry name" value="RADICAL_SAM"/>
    <property type="match status" value="1"/>
</dbReference>
<gene>
    <name evidence="6" type="ORF">CLOSTMETH_01971</name>
</gene>
<dbReference type="AlphaFoldDB" id="C0EDP3"/>
<dbReference type="SFLD" id="SFLDS00029">
    <property type="entry name" value="Radical_SAM"/>
    <property type="match status" value="1"/>
</dbReference>
<proteinExistence type="predicted"/>
<dbReference type="SFLD" id="SFLDG01111">
    <property type="entry name" value="Uncharacterised_Radical_SAM_Su"/>
    <property type="match status" value="1"/>
</dbReference>